<dbReference type="OrthoDB" id="9801077at2"/>
<keyword evidence="7" id="KW-0106">Calcium</keyword>
<dbReference type="InterPro" id="IPR011013">
    <property type="entry name" value="Gal_mutarotase_sf_dom"/>
</dbReference>
<comment type="similarity">
    <text evidence="3 10">Belongs to the glycosyl hydrolase 2 family.</text>
</comment>
<dbReference type="InterPro" id="IPR036156">
    <property type="entry name" value="Beta-gal/glucu_dom_sf"/>
</dbReference>
<dbReference type="InterPro" id="IPR006103">
    <property type="entry name" value="Glyco_hydro_2_cat"/>
</dbReference>
<dbReference type="InterPro" id="IPR008979">
    <property type="entry name" value="Galactose-bd-like_sf"/>
</dbReference>
<dbReference type="SMART" id="SM01038">
    <property type="entry name" value="Bgal_small_N"/>
    <property type="match status" value="1"/>
</dbReference>
<reference evidence="13" key="1">
    <citation type="submission" date="2018-08" db="EMBL/GenBank/DDBJ databases">
        <authorList>
            <person name="Khan S.A."/>
            <person name="J S.E."/>
        </authorList>
    </citation>
    <scope>NUCLEOTIDE SEQUENCE [LARGE SCALE GENOMIC DNA]</scope>
    <source>
        <strain evidence="13">PoM-212</strain>
    </source>
</reference>
<dbReference type="Proteomes" id="UP000286990">
    <property type="component" value="Unassembled WGS sequence"/>
</dbReference>
<dbReference type="SUPFAM" id="SSF74650">
    <property type="entry name" value="Galactose mutarotase-like"/>
    <property type="match status" value="1"/>
</dbReference>
<evidence type="ECO:0000256" key="6">
    <source>
        <dbReference type="ARBA" id="ARBA00022801"/>
    </source>
</evidence>
<dbReference type="Gene3D" id="2.60.120.260">
    <property type="entry name" value="Galactose-binding domain-like"/>
    <property type="match status" value="1"/>
</dbReference>
<dbReference type="GO" id="GO:0004565">
    <property type="term" value="F:beta-galactosidase activity"/>
    <property type="evidence" value="ECO:0007669"/>
    <property type="project" value="UniProtKB-EC"/>
</dbReference>
<comment type="subunit">
    <text evidence="4">Monomer.</text>
</comment>
<evidence type="ECO:0000256" key="3">
    <source>
        <dbReference type="ARBA" id="ARBA00007401"/>
    </source>
</evidence>
<evidence type="ECO:0000256" key="7">
    <source>
        <dbReference type="ARBA" id="ARBA00022837"/>
    </source>
</evidence>
<dbReference type="PANTHER" id="PTHR46323:SF2">
    <property type="entry name" value="BETA-GALACTOSIDASE"/>
    <property type="match status" value="1"/>
</dbReference>
<sequence length="1055" mass="122091">MKTWNLIYITTLVLVSNVGAQEIPDWENPEVNAINRLEARATFWHFNEAMLDQKITALENYIDLNGIWKFNWVTKPADRPREFYKQSYDVSNWNDIPVPSDWQMQGYGYPIYTNINYPFPKNAPFIPHDNNPVGSYKRKFNIDKTWEDHKVFIHFGGVNSAFYLWVNGQKVGYSEGSKTPAEFDISNYVKTGENDLAVEVYRWCDGSYLEDQDFWRLSGIERDVYIYATKKISFKDINSKASLHSNYKDGKLEVLVEVSNHTEKSQNQTIDIKLLDGNEIIFEGSKKIKIEGKRNLATTFVKDFLKVQSWSAEIPKLYDLQLVLTGNNGKQLDATKIKIGFRSTEIKNGQLLVNGKPILLKGVNRHEHDPLNGHVISKESMLADIMDFKKYNINAVRTAHYPNHPLWYQLCDQYGIYVVDEANIESHGYGFENGVTLAQDDMFAAMHMDRVQRMVKRDVNHPSIIYWSLGNEGGNGPNFLQAYEWIKNFDPTRPVHYEPSGRPDPEAYQPRNTDIIGWMYEQIPVIENDFLKLDAELPSAQKRPFIWCEYSHAMGNSNGNFADNWEWIRSTPQAQGGFIWDWMDQGLQKISEDGLPYYAYGGDFEPEGVYNDNHYCANGIIGSDREPHPAVWEIKKAYQPVRFGQKSTTEYQVFNENFFVTTSNYTFDWVLLEDGLVVKKEQLSLDVLEPQDTTILNIDFNYEFDRTKEYFINFHVRTSTDQSLLEKDFIVAQDQFLVQKAKNRPVISTKKKQHVKKLKNEEYIVSGEGYEYRFSQEGYGLKSILWRNQELLAEPLEMSFWRAPTDNDLGAWNVLVNPKDSIYYNWRNAGRIYELKDMKVEKGSNKMNGKQVAFTYFFLHPTINTKNKISYTVQNNGTLVIESELLPGDDSSLTNMPRYGIRFAIPGDYENVSYYGRGPHENYSDRNTAAHLGMYTSKVKEFYVPYIRPQENGYRTDVRFLSFTNAGNSGLRIEAEDVLSFSSHHNPLEDFDYGNTKGQQHTIDIVPKDKVWLHVDYKQVGVGGDDSWSKNALAKDKYQINPSLTKMSFSMSPMK</sequence>
<dbReference type="GO" id="GO:0009341">
    <property type="term" value="C:beta-galactosidase complex"/>
    <property type="evidence" value="ECO:0007669"/>
    <property type="project" value="InterPro"/>
</dbReference>
<dbReference type="Gene3D" id="3.20.20.80">
    <property type="entry name" value="Glycosidases"/>
    <property type="match status" value="1"/>
</dbReference>
<evidence type="ECO:0000313" key="13">
    <source>
        <dbReference type="Proteomes" id="UP000286990"/>
    </source>
</evidence>
<dbReference type="PANTHER" id="PTHR46323">
    <property type="entry name" value="BETA-GALACTOSIDASE"/>
    <property type="match status" value="1"/>
</dbReference>
<keyword evidence="13" id="KW-1185">Reference proteome</keyword>
<dbReference type="SUPFAM" id="SSF51445">
    <property type="entry name" value="(Trans)glycosidases"/>
    <property type="match status" value="1"/>
</dbReference>
<evidence type="ECO:0000313" key="12">
    <source>
        <dbReference type="EMBL" id="RRQ47990.1"/>
    </source>
</evidence>
<dbReference type="SUPFAM" id="SSF49303">
    <property type="entry name" value="beta-Galactosidase/glucuronidase domain"/>
    <property type="match status" value="2"/>
</dbReference>
<keyword evidence="6 10" id="KW-0378">Hydrolase</keyword>
<feature type="domain" description="Beta galactosidase small chain/" evidence="11">
    <location>
        <begin position="764"/>
        <end position="1052"/>
    </location>
</feature>
<dbReference type="InterPro" id="IPR032312">
    <property type="entry name" value="LacZ_4"/>
</dbReference>
<dbReference type="InterPro" id="IPR014718">
    <property type="entry name" value="GH-type_carb-bd"/>
</dbReference>
<dbReference type="RefSeq" id="WP_125222708.1">
    <property type="nucleotide sequence ID" value="NZ_QUSX01000002.1"/>
</dbReference>
<dbReference type="InterPro" id="IPR006104">
    <property type="entry name" value="Glyco_hydro_2_N"/>
</dbReference>
<comment type="cofactor">
    <cofactor evidence="2">
        <name>Ca(2+)</name>
        <dbReference type="ChEBI" id="CHEBI:29108"/>
    </cofactor>
</comment>
<dbReference type="EC" id="3.2.1.23" evidence="5 10"/>
<name>A0A3R8RL13_9FLAO</name>
<dbReference type="InterPro" id="IPR004199">
    <property type="entry name" value="B-gal_small/dom_5"/>
</dbReference>
<evidence type="ECO:0000256" key="4">
    <source>
        <dbReference type="ARBA" id="ARBA00011245"/>
    </source>
</evidence>
<dbReference type="Pfam" id="PF02929">
    <property type="entry name" value="Bgal_small_N"/>
    <property type="match status" value="1"/>
</dbReference>
<dbReference type="GO" id="GO:0005990">
    <property type="term" value="P:lactose catabolic process"/>
    <property type="evidence" value="ECO:0007669"/>
    <property type="project" value="TreeGrafter"/>
</dbReference>
<dbReference type="InterPro" id="IPR013783">
    <property type="entry name" value="Ig-like_fold"/>
</dbReference>
<dbReference type="SUPFAM" id="SSF49785">
    <property type="entry name" value="Galactose-binding domain-like"/>
    <property type="match status" value="1"/>
</dbReference>
<dbReference type="EMBL" id="QUSX01000002">
    <property type="protein sequence ID" value="RRQ47990.1"/>
    <property type="molecule type" value="Genomic_DNA"/>
</dbReference>
<proteinExistence type="inferred from homology"/>
<dbReference type="InterPro" id="IPR017853">
    <property type="entry name" value="GH"/>
</dbReference>
<dbReference type="Pfam" id="PF02837">
    <property type="entry name" value="Glyco_hydro_2_N"/>
    <property type="match status" value="1"/>
</dbReference>
<dbReference type="Gene3D" id="2.70.98.10">
    <property type="match status" value="1"/>
</dbReference>
<evidence type="ECO:0000256" key="8">
    <source>
        <dbReference type="ARBA" id="ARBA00023295"/>
    </source>
</evidence>
<organism evidence="12 13">
    <name type="scientific">Maribacter algicola</name>
    <dbReference type="NCBI Taxonomy" id="2498892"/>
    <lineage>
        <taxon>Bacteria</taxon>
        <taxon>Pseudomonadati</taxon>
        <taxon>Bacteroidota</taxon>
        <taxon>Flavobacteriia</taxon>
        <taxon>Flavobacteriales</taxon>
        <taxon>Flavobacteriaceae</taxon>
        <taxon>Maribacter</taxon>
    </lineage>
</organism>
<gene>
    <name evidence="12" type="ORF">DZC72_09630</name>
</gene>
<dbReference type="InterPro" id="IPR006102">
    <property type="entry name" value="Ig-like_GH2"/>
</dbReference>
<evidence type="ECO:0000256" key="5">
    <source>
        <dbReference type="ARBA" id="ARBA00012756"/>
    </source>
</evidence>
<dbReference type="GO" id="GO:0030246">
    <property type="term" value="F:carbohydrate binding"/>
    <property type="evidence" value="ECO:0007669"/>
    <property type="project" value="InterPro"/>
</dbReference>
<dbReference type="InterPro" id="IPR023230">
    <property type="entry name" value="Glyco_hydro_2_CS"/>
</dbReference>
<accession>A0A3R8RL13</accession>
<dbReference type="Gene3D" id="2.60.40.10">
    <property type="entry name" value="Immunoglobulins"/>
    <property type="match status" value="2"/>
</dbReference>
<keyword evidence="8 10" id="KW-0326">Glycosidase</keyword>
<dbReference type="Pfam" id="PF02836">
    <property type="entry name" value="Glyco_hydro_2_C"/>
    <property type="match status" value="1"/>
</dbReference>
<evidence type="ECO:0000256" key="2">
    <source>
        <dbReference type="ARBA" id="ARBA00001913"/>
    </source>
</evidence>
<dbReference type="InterPro" id="IPR050347">
    <property type="entry name" value="Bact_Beta-galactosidase"/>
</dbReference>
<evidence type="ECO:0000256" key="10">
    <source>
        <dbReference type="RuleBase" id="RU361154"/>
    </source>
</evidence>
<evidence type="ECO:0000256" key="9">
    <source>
        <dbReference type="ARBA" id="ARBA00032230"/>
    </source>
</evidence>
<dbReference type="PRINTS" id="PR00132">
    <property type="entry name" value="GLHYDRLASE2"/>
</dbReference>
<dbReference type="AlphaFoldDB" id="A0A3R8RL13"/>
<evidence type="ECO:0000256" key="1">
    <source>
        <dbReference type="ARBA" id="ARBA00001412"/>
    </source>
</evidence>
<comment type="caution">
    <text evidence="12">The sequence shown here is derived from an EMBL/GenBank/DDBJ whole genome shotgun (WGS) entry which is preliminary data.</text>
</comment>
<dbReference type="PROSITE" id="PS00719">
    <property type="entry name" value="GLYCOSYL_HYDROL_F2_1"/>
    <property type="match status" value="1"/>
</dbReference>
<dbReference type="Pfam" id="PF00703">
    <property type="entry name" value="Glyco_hydro_2"/>
    <property type="match status" value="1"/>
</dbReference>
<protein>
    <recommendedName>
        <fullName evidence="5 10">Beta-galactosidase</fullName>
        <ecNumber evidence="5 10">3.2.1.23</ecNumber>
    </recommendedName>
    <alternativeName>
        <fullName evidence="9 10">Lactase</fullName>
    </alternativeName>
</protein>
<comment type="catalytic activity">
    <reaction evidence="1 10">
        <text>Hydrolysis of terminal non-reducing beta-D-galactose residues in beta-D-galactosides.</text>
        <dbReference type="EC" id="3.2.1.23"/>
    </reaction>
</comment>
<dbReference type="Pfam" id="PF16353">
    <property type="entry name" value="LacZ_4"/>
    <property type="match status" value="1"/>
</dbReference>
<evidence type="ECO:0000259" key="11">
    <source>
        <dbReference type="SMART" id="SM01038"/>
    </source>
</evidence>
<dbReference type="InterPro" id="IPR006101">
    <property type="entry name" value="Glyco_hydro_2"/>
</dbReference>
<reference evidence="13" key="2">
    <citation type="submission" date="2018-12" db="EMBL/GenBank/DDBJ databases">
        <title>Maribacter lutimaris sp. nov., isolated from marine sediment.</title>
        <authorList>
            <person name="Kim K.K."/>
        </authorList>
    </citation>
    <scope>NUCLEOTIDE SEQUENCE [LARGE SCALE GENOMIC DNA]</scope>
    <source>
        <strain evidence="13">PoM-212</strain>
    </source>
</reference>